<sequence>MKNGAVLAGAIALALSTGASAQSKTPSGLLRQVGGALSGKSGSQAKVSHPLYAEPAGIYWDLDGDTLEGAQHLREGLSSTGAQGIDMCDMGLLAMAHSSYQLPSEKRQWCLRQAWVAAKRTTGSQEAEPSAAAIEKRFGPAFDARLERFKGIRRYAVRPNFKALGGVSYNPDRGVMEVFVPMPQISVAGLSVTGKNFVPWIRKTPTGVSSPPNAGRYRLLIRMDPAEAANLARQGRSFQDDRVVFSVNRVWIDGTEPKMDVTVEKVSLGYRNETIEVDVTRNQGEGA</sequence>
<reference evidence="2 3" key="1">
    <citation type="journal article" date="2016" name="Front. Microbiol.">
        <title>Genome Sequence of Type Strains of Genus Stenotrophomonas.</title>
        <authorList>
            <person name="Patil P.P."/>
            <person name="Midha S."/>
            <person name="Kumar S."/>
            <person name="Patil P.B."/>
        </authorList>
    </citation>
    <scope>NUCLEOTIDE SEQUENCE [LARGE SCALE GENOMIC DNA]</scope>
    <source>
        <strain evidence="2 3">LMG 978</strain>
    </source>
</reference>
<feature type="signal peptide" evidence="1">
    <location>
        <begin position="1"/>
        <end position="21"/>
    </location>
</feature>
<name>A0A0R0B362_9GAMM</name>
<dbReference type="EMBL" id="LLXV01000021">
    <property type="protein sequence ID" value="KRG51660.1"/>
    <property type="molecule type" value="Genomic_DNA"/>
</dbReference>
<evidence type="ECO:0000313" key="2">
    <source>
        <dbReference type="EMBL" id="KRG51660.1"/>
    </source>
</evidence>
<gene>
    <name evidence="2" type="ORF">ARC23_08080</name>
</gene>
<dbReference type="Proteomes" id="UP000051757">
    <property type="component" value="Unassembled WGS sequence"/>
</dbReference>
<comment type="caution">
    <text evidence="2">The sequence shown here is derived from an EMBL/GenBank/DDBJ whole genome shotgun (WGS) entry which is preliminary data.</text>
</comment>
<accession>A0A0R0B362</accession>
<proteinExistence type="predicted"/>
<protein>
    <submittedName>
        <fullName evidence="2">Uncharacterized protein</fullName>
    </submittedName>
</protein>
<feature type="chain" id="PRO_5006391753" evidence="1">
    <location>
        <begin position="22"/>
        <end position="287"/>
    </location>
</feature>
<keyword evidence="3" id="KW-1185">Reference proteome</keyword>
<dbReference type="OrthoDB" id="9204528at2"/>
<evidence type="ECO:0000256" key="1">
    <source>
        <dbReference type="SAM" id="SignalP"/>
    </source>
</evidence>
<organism evidence="2 3">
    <name type="scientific">Stenotrophomonas beteli</name>
    <dbReference type="NCBI Taxonomy" id="3384461"/>
    <lineage>
        <taxon>Bacteria</taxon>
        <taxon>Pseudomonadati</taxon>
        <taxon>Pseudomonadota</taxon>
        <taxon>Gammaproteobacteria</taxon>
        <taxon>Lysobacterales</taxon>
        <taxon>Lysobacteraceae</taxon>
        <taxon>Stenotrophomonas</taxon>
        <taxon>Stenotrophomonas maltophilia group</taxon>
    </lineage>
</organism>
<keyword evidence="1" id="KW-0732">Signal</keyword>
<evidence type="ECO:0000313" key="3">
    <source>
        <dbReference type="Proteomes" id="UP000051757"/>
    </source>
</evidence>
<dbReference type="AlphaFoldDB" id="A0A0R0B362"/>